<feature type="transmembrane region" description="Helical" evidence="1">
    <location>
        <begin position="32"/>
        <end position="51"/>
    </location>
</feature>
<reference evidence="2 3" key="1">
    <citation type="journal article" date="2011" name="Appl. Environ. Microbiol.">
        <title>Contribution of a Sodium Ion Gradient to Energy Conservation during Fermentation in the Cyanobacterium Arthrospira (Spirulina) maxima CS-328.</title>
        <authorList>
            <person name="Carrieri D."/>
            <person name="Ananyev G."/>
            <person name="Lenz O."/>
            <person name="Bryant D.A."/>
            <person name="Dismukes G.C."/>
        </authorList>
    </citation>
    <scope>NUCLEOTIDE SEQUENCE [LARGE SCALE GENOMIC DNA]</scope>
    <source>
        <strain evidence="2 3">CS-328</strain>
    </source>
</reference>
<dbReference type="InterPro" id="IPR038770">
    <property type="entry name" value="Na+/solute_symporter_sf"/>
</dbReference>
<keyword evidence="1" id="KW-0812">Transmembrane</keyword>
<keyword evidence="1" id="KW-1133">Transmembrane helix</keyword>
<dbReference type="EMBL" id="ABYK01000071">
    <property type="protein sequence ID" value="EDZ92036.1"/>
    <property type="molecule type" value="Genomic_DNA"/>
</dbReference>
<evidence type="ECO:0000313" key="3">
    <source>
        <dbReference type="Proteomes" id="UP000004061"/>
    </source>
</evidence>
<evidence type="ECO:0000313" key="2">
    <source>
        <dbReference type="EMBL" id="EDZ92036.1"/>
    </source>
</evidence>
<proteinExistence type="predicted"/>
<sequence precursor="true">MIAIEYLSIAIAILLLASVITSKAAIPLGVPSLLLFLMIGIVTGSEGIGAIEYNNPELTRTIGDMALTIILFSRRTRY</sequence>
<name>B5W8X8_LIMMA</name>
<organism evidence="2 3">
    <name type="scientific">Limnospira maxima CS-328</name>
    <dbReference type="NCBI Taxonomy" id="513049"/>
    <lineage>
        <taxon>Bacteria</taxon>
        <taxon>Bacillati</taxon>
        <taxon>Cyanobacteriota</taxon>
        <taxon>Cyanophyceae</taxon>
        <taxon>Oscillatoriophycideae</taxon>
        <taxon>Oscillatoriales</taxon>
        <taxon>Sirenicapillariaceae</taxon>
        <taxon>Limnospira</taxon>
    </lineage>
</organism>
<dbReference type="RefSeq" id="WP_006670709.1">
    <property type="nucleotide sequence ID" value="NZ_ABYK01000071.1"/>
</dbReference>
<evidence type="ECO:0000256" key="1">
    <source>
        <dbReference type="SAM" id="Phobius"/>
    </source>
</evidence>
<accession>B5W8X8</accession>
<keyword evidence="3" id="KW-1185">Reference proteome</keyword>
<gene>
    <name evidence="2" type="ORF">AmaxDRAFT_5228</name>
</gene>
<dbReference type="AlphaFoldDB" id="B5W8X8"/>
<comment type="caution">
    <text evidence="2">The sequence shown here is derived from an EMBL/GenBank/DDBJ whole genome shotgun (WGS) entry which is preliminary data.</text>
</comment>
<dbReference type="Proteomes" id="UP000004061">
    <property type="component" value="Unassembled WGS sequence"/>
</dbReference>
<keyword evidence="1" id="KW-0472">Membrane</keyword>
<protein>
    <submittedName>
        <fullName evidence="2">Potassium/proton antiporter</fullName>
    </submittedName>
</protein>
<dbReference type="Gene3D" id="1.20.1530.20">
    <property type="match status" value="1"/>
</dbReference>